<gene>
    <name evidence="6" type="ORF">KGQ19_00405</name>
</gene>
<dbReference type="NCBIfam" id="NF041718">
    <property type="entry name" value="rSAM_phane_AMC"/>
    <property type="match status" value="1"/>
</dbReference>
<evidence type="ECO:0000256" key="1">
    <source>
        <dbReference type="ARBA" id="ARBA00022691"/>
    </source>
</evidence>
<dbReference type="PANTHER" id="PTHR43273">
    <property type="entry name" value="ANAEROBIC SULFATASE-MATURATING ENZYME HOMOLOG ASLB-RELATED"/>
    <property type="match status" value="1"/>
</dbReference>
<evidence type="ECO:0000256" key="4">
    <source>
        <dbReference type="ARBA" id="ARBA00023014"/>
    </source>
</evidence>
<keyword evidence="4" id="KW-0411">Iron-sulfur</keyword>
<dbReference type="SFLD" id="SFLDG01386">
    <property type="entry name" value="main_SPASM_domain-containing"/>
    <property type="match status" value="1"/>
</dbReference>
<sequence>MSIAPTAELATAAVFARWIAPRPSLVVMQPDTFCNMDCAAYCYLPQRKRRNRMPVAVAQAVAASLTSLGPDEFGQRQIVEVCWHGGEPLAVGVEAMTELLAPFEPLRAAGLIHHSVQTNATLINDDWCDLFQHYSFSVGVSIDGPADLNARRTDRAGRPAHDRIMGGIGRLRQRGIEFSVIAVVGTDGIGRAEDLLDFLAGLGATQIGFNIEEFEGSNAGDQPRPAEARGFWTAAIAWSTAHPGVRIRELDRLGGYLGTIRAGERAVWEAHSFDPLPTIAFNGDVILLSPELAGIRDEHYGDFVAGNVLEQDLGSIVARAWQLPYVTEFIDGLAACRATCGFFDFCRGATAGNRYFENGTFASTETNYCRVSRQELVNALIDTTRKEEP</sequence>
<dbReference type="CDD" id="cd01335">
    <property type="entry name" value="Radical_SAM"/>
    <property type="match status" value="1"/>
</dbReference>
<protein>
    <submittedName>
        <fullName evidence="6">Radical SAM protein</fullName>
    </submittedName>
</protein>
<evidence type="ECO:0000313" key="7">
    <source>
        <dbReference type="Proteomes" id="UP000730482"/>
    </source>
</evidence>
<proteinExistence type="predicted"/>
<organism evidence="6 7">
    <name type="scientific">Catenulispora pinistramenti</name>
    <dbReference type="NCBI Taxonomy" id="2705254"/>
    <lineage>
        <taxon>Bacteria</taxon>
        <taxon>Bacillati</taxon>
        <taxon>Actinomycetota</taxon>
        <taxon>Actinomycetes</taxon>
        <taxon>Catenulisporales</taxon>
        <taxon>Catenulisporaceae</taxon>
        <taxon>Catenulispora</taxon>
    </lineage>
</organism>
<keyword evidence="1" id="KW-0949">S-adenosyl-L-methionine</keyword>
<dbReference type="Proteomes" id="UP000730482">
    <property type="component" value="Unassembled WGS sequence"/>
</dbReference>
<dbReference type="InterPro" id="IPR023867">
    <property type="entry name" value="Sulphatase_maturase_rSAM"/>
</dbReference>
<comment type="caution">
    <text evidence="6">The sequence shown here is derived from an EMBL/GenBank/DDBJ whole genome shotgun (WGS) entry which is preliminary data.</text>
</comment>
<name>A0ABS5KGH7_9ACTN</name>
<feature type="domain" description="Radical SAM core" evidence="5">
    <location>
        <begin position="18"/>
        <end position="261"/>
    </location>
</feature>
<dbReference type="SFLD" id="SFLDS00029">
    <property type="entry name" value="Radical_SAM"/>
    <property type="match status" value="1"/>
</dbReference>
<dbReference type="SUPFAM" id="SSF102114">
    <property type="entry name" value="Radical SAM enzymes"/>
    <property type="match status" value="1"/>
</dbReference>
<dbReference type="SFLD" id="SFLDG01072">
    <property type="entry name" value="dehydrogenase_like"/>
    <property type="match status" value="1"/>
</dbReference>
<evidence type="ECO:0000256" key="2">
    <source>
        <dbReference type="ARBA" id="ARBA00022723"/>
    </source>
</evidence>
<keyword evidence="7" id="KW-1185">Reference proteome</keyword>
<dbReference type="InterPro" id="IPR007197">
    <property type="entry name" value="rSAM"/>
</dbReference>
<dbReference type="SFLD" id="SFLDG01067">
    <property type="entry name" value="SPASM/twitch_domain_containing"/>
    <property type="match status" value="1"/>
</dbReference>
<keyword evidence="2" id="KW-0479">Metal-binding</keyword>
<dbReference type="RefSeq" id="WP_212006986.1">
    <property type="nucleotide sequence ID" value="NZ_JAAFYZ010000002.1"/>
</dbReference>
<evidence type="ECO:0000313" key="6">
    <source>
        <dbReference type="EMBL" id="MBS2545319.1"/>
    </source>
</evidence>
<dbReference type="EMBL" id="JAAFYZ010000002">
    <property type="protein sequence ID" value="MBS2545319.1"/>
    <property type="molecule type" value="Genomic_DNA"/>
</dbReference>
<reference evidence="6 7" key="1">
    <citation type="submission" date="2020-02" db="EMBL/GenBank/DDBJ databases">
        <title>Acidophilic actinobacteria isolated from forest soil.</title>
        <authorList>
            <person name="Golinska P."/>
        </authorList>
    </citation>
    <scope>NUCLEOTIDE SEQUENCE [LARGE SCALE GENOMIC DNA]</scope>
    <source>
        <strain evidence="6 7">NL8</strain>
    </source>
</reference>
<dbReference type="InterPro" id="IPR058240">
    <property type="entry name" value="rSAM_sf"/>
</dbReference>
<evidence type="ECO:0000256" key="3">
    <source>
        <dbReference type="ARBA" id="ARBA00023004"/>
    </source>
</evidence>
<evidence type="ECO:0000259" key="5">
    <source>
        <dbReference type="PROSITE" id="PS51918"/>
    </source>
</evidence>
<dbReference type="PANTHER" id="PTHR43273:SF8">
    <property type="entry name" value="RADICAL SAM DOMAIN PROTEIN"/>
    <property type="match status" value="1"/>
</dbReference>
<dbReference type="InterPro" id="IPR013785">
    <property type="entry name" value="Aldolase_TIM"/>
</dbReference>
<accession>A0ABS5KGH7</accession>
<keyword evidence="3" id="KW-0408">Iron</keyword>
<dbReference type="Gene3D" id="3.20.20.70">
    <property type="entry name" value="Aldolase class I"/>
    <property type="match status" value="1"/>
</dbReference>
<dbReference type="Pfam" id="PF04055">
    <property type="entry name" value="Radical_SAM"/>
    <property type="match status" value="1"/>
</dbReference>
<dbReference type="PROSITE" id="PS51918">
    <property type="entry name" value="RADICAL_SAM"/>
    <property type="match status" value="1"/>
</dbReference>